<evidence type="ECO:0000313" key="3">
    <source>
        <dbReference type="Proteomes" id="UP000033658"/>
    </source>
</evidence>
<proteinExistence type="predicted"/>
<dbReference type="Proteomes" id="UP000033658">
    <property type="component" value="Unassembled WGS sequence"/>
</dbReference>
<keyword evidence="1" id="KW-0472">Membrane</keyword>
<dbReference type="AlphaFoldDB" id="A0AAW3H5P4"/>
<keyword evidence="1" id="KW-1133">Transmembrane helix</keyword>
<evidence type="ECO:0000256" key="1">
    <source>
        <dbReference type="SAM" id="Phobius"/>
    </source>
</evidence>
<accession>A0AAW3H5P4</accession>
<evidence type="ECO:0000313" key="2">
    <source>
        <dbReference type="EMBL" id="KJQ58187.1"/>
    </source>
</evidence>
<keyword evidence="1" id="KW-0812">Transmembrane</keyword>
<comment type="caution">
    <text evidence="2">The sequence shown here is derived from an EMBL/GenBank/DDBJ whole genome shotgun (WGS) entry which is preliminary data.</text>
</comment>
<protein>
    <submittedName>
        <fullName evidence="2">Uncharacterized protein</fullName>
    </submittedName>
</protein>
<gene>
    <name evidence="2" type="ORF">TZ86_00026</name>
</gene>
<organism evidence="2 3">
    <name type="scientific">Streptococcus gordonii</name>
    <dbReference type="NCBI Taxonomy" id="1302"/>
    <lineage>
        <taxon>Bacteria</taxon>
        <taxon>Bacillati</taxon>
        <taxon>Bacillota</taxon>
        <taxon>Bacilli</taxon>
        <taxon>Lactobacillales</taxon>
        <taxon>Streptococcaceae</taxon>
        <taxon>Streptococcus</taxon>
    </lineage>
</organism>
<sequence length="365" mass="42424">MTTISNMIASFREWINQHEKLINWIIAPIIVGLILIVLPIIFSNVRKYFGNVEITNKSFINVPKTIDGEELRSHDTNVLENYVQAKFIIENNKFESTIHKFILTNVAVEPYQYVDLVIQNGFNNDTQIVDFYRFNNGTQQSNAKEYKVDIKYHNSIDNSTSIIKSRSIDGKPLMGGDIESIFKIDLSDSKIKNHFDNTIPDYKQFVEITIHSNHEESKIVIPYLSSVGKFIRNLGSNRGPLDKPIVPVLELVEPYKQVYNFTVNQDLVEGNNYFKFNILVDKASLITYDIALIDDKGRTIVRTRQKDPIQIRFPQYKLLSPFKDDIYYYMITNELNESNIDEVKFRQPTLVNSIDKTKKEYNLQK</sequence>
<dbReference type="RefSeq" id="WP_179943967.1">
    <property type="nucleotide sequence ID" value="NZ_JYGL01000001.1"/>
</dbReference>
<reference evidence="2 3" key="1">
    <citation type="submission" date="2015-02" db="EMBL/GenBank/DDBJ databases">
        <title>Evolution of amylase-binding proteins of oral streptococcal species.</title>
        <authorList>
            <person name="Haase E.M."/>
        </authorList>
    </citation>
    <scope>NUCLEOTIDE SEQUENCE [LARGE SCALE GENOMIC DNA]</scope>
    <source>
        <strain evidence="2 3">G9B</strain>
    </source>
</reference>
<name>A0AAW3H5P4_STRGN</name>
<feature type="transmembrane region" description="Helical" evidence="1">
    <location>
        <begin position="21"/>
        <end position="42"/>
    </location>
</feature>
<dbReference type="EMBL" id="JYGL01000001">
    <property type="protein sequence ID" value="KJQ58187.1"/>
    <property type="molecule type" value="Genomic_DNA"/>
</dbReference>